<dbReference type="AlphaFoldDB" id="A0A143HQD7"/>
<keyword evidence="4" id="KW-1185">Reference proteome</keyword>
<evidence type="ECO:0000259" key="1">
    <source>
        <dbReference type="Pfam" id="PF19837"/>
    </source>
</evidence>
<dbReference type="STRING" id="252514.A3224_14940"/>
<proteinExistence type="predicted"/>
<dbReference type="EMBL" id="JAPHQB010000037">
    <property type="protein sequence ID" value="MCX2803223.1"/>
    <property type="molecule type" value="Genomic_DNA"/>
</dbReference>
<reference evidence="4" key="2">
    <citation type="submission" date="2016-03" db="EMBL/GenBank/DDBJ databases">
        <authorList>
            <person name="Lee Y.-S."/>
            <person name="Choi Y.-L."/>
        </authorList>
    </citation>
    <scope>NUCLEOTIDE SEQUENCE [LARGE SCALE GENOMIC DNA]</scope>
    <source>
        <strain evidence="4">DAU221</strain>
    </source>
</reference>
<protein>
    <submittedName>
        <fullName evidence="3">DUF6316 family protein</fullName>
    </submittedName>
</protein>
<sequence length="76" mass="9047">MQRHRAGEERRPLPPRSDRFYKLGDDWYFQVRGGACFGPYPCREEARRAVEQFFKREKDGSGRKIALIHPLINRRA</sequence>
<evidence type="ECO:0000313" key="3">
    <source>
        <dbReference type="EMBL" id="MCX2803223.1"/>
    </source>
</evidence>
<gene>
    <name evidence="2" type="ORF">A3224_14940</name>
    <name evidence="3" type="ORF">OQJ68_15630</name>
</gene>
<reference evidence="3" key="3">
    <citation type="submission" date="2022-11" db="EMBL/GenBank/DDBJ databases">
        <title>Chitin-degrading and fungicidal potential of chitinolytic bacterial strains from marine environment of the Pacific Ocean regions.</title>
        <authorList>
            <person name="Pentekhina I."/>
            <person name="Nedashkovskaya O."/>
            <person name="Seitkalieva A."/>
            <person name="Podvolotskaya A."/>
            <person name="Tekutyeva L."/>
            <person name="Balabanova L."/>
        </authorList>
    </citation>
    <scope>NUCLEOTIDE SEQUENCE</scope>
    <source>
        <strain evidence="3">KMM 6838</strain>
    </source>
</reference>
<feature type="domain" description="DUF6316" evidence="1">
    <location>
        <begin position="8"/>
        <end position="56"/>
    </location>
</feature>
<name>A0A143HQD7_MICTH</name>
<evidence type="ECO:0000313" key="2">
    <source>
        <dbReference type="EMBL" id="AMX03707.1"/>
    </source>
</evidence>
<dbReference type="InterPro" id="IPR045630">
    <property type="entry name" value="DUF6316"/>
</dbReference>
<organism evidence="2 4">
    <name type="scientific">Microbulbifer thermotolerans</name>
    <dbReference type="NCBI Taxonomy" id="252514"/>
    <lineage>
        <taxon>Bacteria</taxon>
        <taxon>Pseudomonadati</taxon>
        <taxon>Pseudomonadota</taxon>
        <taxon>Gammaproteobacteria</taxon>
        <taxon>Cellvibrionales</taxon>
        <taxon>Microbulbiferaceae</taxon>
        <taxon>Microbulbifer</taxon>
    </lineage>
</organism>
<dbReference type="Proteomes" id="UP000076077">
    <property type="component" value="Chromosome"/>
</dbReference>
<dbReference type="EMBL" id="CP014864">
    <property type="protein sequence ID" value="AMX03707.1"/>
    <property type="molecule type" value="Genomic_DNA"/>
</dbReference>
<dbReference type="Proteomes" id="UP001209730">
    <property type="component" value="Unassembled WGS sequence"/>
</dbReference>
<dbReference type="RefSeq" id="WP_067156433.1">
    <property type="nucleotide sequence ID" value="NZ_CP014864.1"/>
</dbReference>
<accession>A0A143HQD7</accession>
<dbReference type="KEGG" id="mthd:A3224_14940"/>
<reference evidence="2" key="1">
    <citation type="submission" date="2016-03" db="EMBL/GenBank/DDBJ databases">
        <authorList>
            <person name="Ploux O."/>
        </authorList>
    </citation>
    <scope>NUCLEOTIDE SEQUENCE [LARGE SCALE GENOMIC DNA]</scope>
    <source>
        <strain evidence="2">DAU221</strain>
    </source>
</reference>
<dbReference type="Pfam" id="PF19837">
    <property type="entry name" value="DUF6316"/>
    <property type="match status" value="1"/>
</dbReference>
<dbReference type="GeneID" id="76609326"/>
<dbReference type="OrthoDB" id="6199386at2"/>
<evidence type="ECO:0000313" key="4">
    <source>
        <dbReference type="Proteomes" id="UP000076077"/>
    </source>
</evidence>